<dbReference type="Gene3D" id="2.130.10.130">
    <property type="entry name" value="Integrin alpha, N-terminal"/>
    <property type="match status" value="2"/>
</dbReference>
<feature type="signal peptide" evidence="3">
    <location>
        <begin position="1"/>
        <end position="26"/>
    </location>
</feature>
<dbReference type="AlphaFoldDB" id="A0A9D7XK07"/>
<dbReference type="PANTHER" id="PTHR46580:SF4">
    <property type="entry name" value="ATP_GTP-BINDING PROTEIN"/>
    <property type="match status" value="1"/>
</dbReference>
<evidence type="ECO:0000256" key="2">
    <source>
        <dbReference type="ARBA" id="ARBA00023180"/>
    </source>
</evidence>
<dbReference type="Gene3D" id="2.30.30.100">
    <property type="match status" value="1"/>
</dbReference>
<organism evidence="4 5">
    <name type="scientific">Candidatus Geothrix skivensis</name>
    <dbReference type="NCBI Taxonomy" id="2954439"/>
    <lineage>
        <taxon>Bacteria</taxon>
        <taxon>Pseudomonadati</taxon>
        <taxon>Acidobacteriota</taxon>
        <taxon>Holophagae</taxon>
        <taxon>Holophagales</taxon>
        <taxon>Holophagaceae</taxon>
        <taxon>Geothrix</taxon>
    </lineage>
</organism>
<dbReference type="Proteomes" id="UP000886657">
    <property type="component" value="Unassembled WGS sequence"/>
</dbReference>
<dbReference type="PANTHER" id="PTHR46580">
    <property type="entry name" value="SENSOR KINASE-RELATED"/>
    <property type="match status" value="1"/>
</dbReference>
<dbReference type="GO" id="GO:0007155">
    <property type="term" value="P:cell adhesion"/>
    <property type="evidence" value="ECO:0007669"/>
    <property type="project" value="InterPro"/>
</dbReference>
<keyword evidence="1 3" id="KW-0732">Signal</keyword>
<name>A0A9D7XK07_9BACT</name>
<evidence type="ECO:0000313" key="4">
    <source>
        <dbReference type="EMBL" id="MBK9795154.1"/>
    </source>
</evidence>
<dbReference type="InterPro" id="IPR028994">
    <property type="entry name" value="Integrin_alpha_N"/>
</dbReference>
<evidence type="ECO:0000256" key="3">
    <source>
        <dbReference type="SAM" id="SignalP"/>
    </source>
</evidence>
<protein>
    <submittedName>
        <fullName evidence="4">VCBS repeat-containing protein</fullName>
    </submittedName>
</protein>
<reference evidence="4" key="1">
    <citation type="submission" date="2020-10" db="EMBL/GenBank/DDBJ databases">
        <title>Connecting structure to function with the recovery of over 1000 high-quality activated sludge metagenome-assembled genomes encoding full-length rRNA genes using long-read sequencing.</title>
        <authorList>
            <person name="Singleton C.M."/>
            <person name="Petriglieri F."/>
            <person name="Kristensen J.M."/>
            <person name="Kirkegaard R.H."/>
            <person name="Michaelsen T.Y."/>
            <person name="Andersen M.H."/>
            <person name="Karst S.M."/>
            <person name="Dueholm M.S."/>
            <person name="Nielsen P.H."/>
            <person name="Albertsen M."/>
        </authorList>
    </citation>
    <scope>NUCLEOTIDE SEQUENCE</scope>
    <source>
        <strain evidence="4">Skiv_18-Q3-R9-52_MAXAC.067</strain>
    </source>
</reference>
<dbReference type="PROSITE" id="PS51257">
    <property type="entry name" value="PROKAR_LIPOPROTEIN"/>
    <property type="match status" value="1"/>
</dbReference>
<accession>A0A9D7XK07</accession>
<dbReference type="PRINTS" id="PR01185">
    <property type="entry name" value="INTEGRINA"/>
</dbReference>
<dbReference type="GO" id="GO:0008305">
    <property type="term" value="C:integrin complex"/>
    <property type="evidence" value="ECO:0007669"/>
    <property type="project" value="InterPro"/>
</dbReference>
<keyword evidence="2" id="KW-0325">Glycoprotein</keyword>
<dbReference type="EMBL" id="JADKIO010000004">
    <property type="protein sequence ID" value="MBK9795154.1"/>
    <property type="molecule type" value="Genomic_DNA"/>
</dbReference>
<sequence>MTSPARLFLGSLSLLALLGCSSSDHFDNGPTSSYLVNGIAVADIDANGLPDILGMVSTDFGGAPTQGYVSTRLQSSAGAFVLPTRFGVGRGPANLVVADVNGDGRPDLVVANADDHTVSVRFADPARPGYFLAAIVLSTPSLTPLDVAAGNLSGHTDGRLDIAVAASGANNVLVFTQTTTGTFNAPATYAVGGDPQAVTVADLDGNGRADIAVATTANTVSVLLQTAAGVFAPKVDYATGVQPVAIKAADLNGDGKLDLLTANYGASLSPGNQGLSVLLQGAPGTFGAPVHSTTAYRAVALAVGDLNADGKSDIAVACQGLPGDPGATSVFLHTPPASASPGVYVGAVDYRGVFGPMGVAFADMDGDGRPDLVLADGDIVVRLNSATTPGTFGPPLYFYN</sequence>
<dbReference type="InterPro" id="IPR000413">
    <property type="entry name" value="Integrin_alpha"/>
</dbReference>
<dbReference type="Pfam" id="PF13517">
    <property type="entry name" value="FG-GAP_3"/>
    <property type="match status" value="1"/>
</dbReference>
<dbReference type="Pfam" id="PF01839">
    <property type="entry name" value="FG-GAP"/>
    <property type="match status" value="1"/>
</dbReference>
<gene>
    <name evidence="4" type="ORF">IPP58_01410</name>
</gene>
<dbReference type="SUPFAM" id="SSF69318">
    <property type="entry name" value="Integrin alpha N-terminal domain"/>
    <property type="match status" value="1"/>
</dbReference>
<dbReference type="InterPro" id="IPR013517">
    <property type="entry name" value="FG-GAP"/>
</dbReference>
<evidence type="ECO:0000313" key="5">
    <source>
        <dbReference type="Proteomes" id="UP000886657"/>
    </source>
</evidence>
<feature type="chain" id="PRO_5039656244" evidence="3">
    <location>
        <begin position="27"/>
        <end position="400"/>
    </location>
</feature>
<comment type="caution">
    <text evidence="4">The sequence shown here is derived from an EMBL/GenBank/DDBJ whole genome shotgun (WGS) entry which is preliminary data.</text>
</comment>
<evidence type="ECO:0000256" key="1">
    <source>
        <dbReference type="ARBA" id="ARBA00022729"/>
    </source>
</evidence>
<proteinExistence type="predicted"/>